<dbReference type="InterPro" id="IPR045517">
    <property type="entry name" value="Glyoxalase_8"/>
</dbReference>
<dbReference type="EMBL" id="FNAK01000001">
    <property type="protein sequence ID" value="SDD41477.1"/>
    <property type="molecule type" value="Genomic_DNA"/>
</dbReference>
<dbReference type="OrthoDB" id="7350221at2"/>
<sequence length="151" mass="16949">MTDLITQMKGRAKRLRSYMSDLGHTLSHAQSLEAISKEEGCRDWNTLSAQLRQQETVHANRPPIQVGDRTSGTYRGSAFEGTVLALERTDGSARQLGPVWRIKIQFDGPVAIGQSEQLNLTRQRVRAMIDREGRSVNLKGVPDDFMQLDLL</sequence>
<dbReference type="AlphaFoldDB" id="A0A1G6ULM2"/>
<evidence type="ECO:0000313" key="2">
    <source>
        <dbReference type="EMBL" id="SDD41477.1"/>
    </source>
</evidence>
<dbReference type="STRING" id="637679.GCA_001550055_00279"/>
<proteinExistence type="predicted"/>
<reference evidence="2 3" key="1">
    <citation type="submission" date="2016-10" db="EMBL/GenBank/DDBJ databases">
        <authorList>
            <person name="de Groot N.N."/>
        </authorList>
    </citation>
    <scope>NUCLEOTIDE SEQUENCE [LARGE SCALE GENOMIC DNA]</scope>
    <source>
        <strain evidence="2 3">CGMCC 1.9109</strain>
    </source>
</reference>
<evidence type="ECO:0000259" key="1">
    <source>
        <dbReference type="Pfam" id="PF20066"/>
    </source>
</evidence>
<accession>A0A1G6ULM2</accession>
<organism evidence="2 3">
    <name type="scientific">Kordiimonas lacus</name>
    <dbReference type="NCBI Taxonomy" id="637679"/>
    <lineage>
        <taxon>Bacteria</taxon>
        <taxon>Pseudomonadati</taxon>
        <taxon>Pseudomonadota</taxon>
        <taxon>Alphaproteobacteria</taxon>
        <taxon>Kordiimonadales</taxon>
        <taxon>Kordiimonadaceae</taxon>
        <taxon>Kordiimonas</taxon>
    </lineage>
</organism>
<dbReference type="RefSeq" id="WP_139167403.1">
    <property type="nucleotide sequence ID" value="NZ_FNAK01000001.1"/>
</dbReference>
<feature type="domain" description="Glyoxalase-related protein" evidence="1">
    <location>
        <begin position="5"/>
        <end position="140"/>
    </location>
</feature>
<keyword evidence="3" id="KW-1185">Reference proteome</keyword>
<dbReference type="Pfam" id="PF20066">
    <property type="entry name" value="Glyoxalase_8"/>
    <property type="match status" value="1"/>
</dbReference>
<protein>
    <recommendedName>
        <fullName evidence="1">Glyoxalase-related protein domain-containing protein</fullName>
    </recommendedName>
</protein>
<gene>
    <name evidence="2" type="ORF">SAMN04488071_0611</name>
</gene>
<name>A0A1G6ULM2_9PROT</name>
<evidence type="ECO:0000313" key="3">
    <source>
        <dbReference type="Proteomes" id="UP000183685"/>
    </source>
</evidence>
<dbReference type="Proteomes" id="UP000183685">
    <property type="component" value="Unassembled WGS sequence"/>
</dbReference>